<feature type="transmembrane region" description="Helical" evidence="1">
    <location>
        <begin position="12"/>
        <end position="34"/>
    </location>
</feature>
<keyword evidence="1" id="KW-1133">Transmembrane helix</keyword>
<accession>A0A3D8IJI8</accession>
<organism evidence="2 3">
    <name type="scientific">Helicobacter didelphidarum</name>
    <dbReference type="NCBI Taxonomy" id="2040648"/>
    <lineage>
        <taxon>Bacteria</taxon>
        <taxon>Pseudomonadati</taxon>
        <taxon>Campylobacterota</taxon>
        <taxon>Epsilonproteobacteria</taxon>
        <taxon>Campylobacterales</taxon>
        <taxon>Helicobacteraceae</taxon>
        <taxon>Helicobacter</taxon>
    </lineage>
</organism>
<gene>
    <name evidence="2" type="ORF">CQA53_06290</name>
</gene>
<dbReference type="Proteomes" id="UP000256379">
    <property type="component" value="Unassembled WGS sequence"/>
</dbReference>
<dbReference type="OrthoDB" id="9949296at2"/>
<evidence type="ECO:0000256" key="1">
    <source>
        <dbReference type="SAM" id="Phobius"/>
    </source>
</evidence>
<reference evidence="2 3" key="1">
    <citation type="submission" date="2018-04" db="EMBL/GenBank/DDBJ databases">
        <title>Novel Campyloabacter and Helicobacter Species and Strains.</title>
        <authorList>
            <person name="Mannion A.J."/>
            <person name="Shen Z."/>
            <person name="Fox J.G."/>
        </authorList>
    </citation>
    <scope>NUCLEOTIDE SEQUENCE [LARGE SCALE GENOMIC DNA]</scope>
    <source>
        <strain evidence="2 3">MIT 17-337</strain>
    </source>
</reference>
<evidence type="ECO:0000313" key="3">
    <source>
        <dbReference type="Proteomes" id="UP000256379"/>
    </source>
</evidence>
<comment type="caution">
    <text evidence="2">The sequence shown here is derived from an EMBL/GenBank/DDBJ whole genome shotgun (WGS) entry which is preliminary data.</text>
</comment>
<keyword evidence="1" id="KW-0812">Transmembrane</keyword>
<protein>
    <submittedName>
        <fullName evidence="2">Uncharacterized protein</fullName>
    </submittedName>
</protein>
<proteinExistence type="predicted"/>
<feature type="transmembrane region" description="Helical" evidence="1">
    <location>
        <begin position="40"/>
        <end position="61"/>
    </location>
</feature>
<dbReference type="AlphaFoldDB" id="A0A3D8IJI8"/>
<keyword evidence="1" id="KW-0472">Membrane</keyword>
<sequence length="69" mass="8057">MDKRDKDYYKAVLDIIKNIITALFVAELGLIGYTYNTSDYIVGITIFINAVILLFLIIWYFDMAENLRD</sequence>
<name>A0A3D8IJI8_9HELI</name>
<dbReference type="EMBL" id="NXLQ01000012">
    <property type="protein sequence ID" value="RDU65379.1"/>
    <property type="molecule type" value="Genomic_DNA"/>
</dbReference>
<evidence type="ECO:0000313" key="2">
    <source>
        <dbReference type="EMBL" id="RDU65379.1"/>
    </source>
</evidence>
<dbReference type="RefSeq" id="WP_115543170.1">
    <property type="nucleotide sequence ID" value="NZ_NXLQ01000012.1"/>
</dbReference>
<keyword evidence="3" id="KW-1185">Reference proteome</keyword>